<evidence type="ECO:0000256" key="1">
    <source>
        <dbReference type="SAM" id="MobiDB-lite"/>
    </source>
</evidence>
<dbReference type="KEGG" id="ptkz:JDV02_002189"/>
<feature type="compositionally biased region" description="Polar residues" evidence="1">
    <location>
        <begin position="1"/>
        <end position="11"/>
    </location>
</feature>
<keyword evidence="3" id="KW-1185">Reference proteome</keyword>
<reference evidence="2" key="1">
    <citation type="submission" date="2021-11" db="EMBL/GenBank/DDBJ databases">
        <title>Purpureocillium_takamizusanense_genome.</title>
        <authorList>
            <person name="Nguyen N.-H."/>
        </authorList>
    </citation>
    <scope>NUCLEOTIDE SEQUENCE</scope>
    <source>
        <strain evidence="2">PT3</strain>
    </source>
</reference>
<dbReference type="RefSeq" id="XP_047839159.1">
    <property type="nucleotide sequence ID" value="XM_047983189.1"/>
</dbReference>
<protein>
    <submittedName>
        <fullName evidence="2">Uncharacterized protein</fullName>
    </submittedName>
</protein>
<gene>
    <name evidence="2" type="ORF">JDV02_002189</name>
</gene>
<proteinExistence type="predicted"/>
<accession>A0A9Q8V7G6</accession>
<dbReference type="Proteomes" id="UP000829364">
    <property type="component" value="Chromosome 2"/>
</dbReference>
<sequence>MSNAKQTTGAASGSAEETKQDKAIIKVEDECRSILKRCRQLMAQQKFSEAYFLADEVIIKAYENKLPGLKREGQLVQADCRQESEDGAEKPLPRA</sequence>
<dbReference type="GeneID" id="72064150"/>
<dbReference type="AlphaFoldDB" id="A0A9Q8V7G6"/>
<evidence type="ECO:0000313" key="3">
    <source>
        <dbReference type="Proteomes" id="UP000829364"/>
    </source>
</evidence>
<feature type="region of interest" description="Disordered" evidence="1">
    <location>
        <begin position="1"/>
        <end position="22"/>
    </location>
</feature>
<evidence type="ECO:0000313" key="2">
    <source>
        <dbReference type="EMBL" id="UNI15678.1"/>
    </source>
</evidence>
<organism evidence="2 3">
    <name type="scientific">Purpureocillium takamizusanense</name>
    <dbReference type="NCBI Taxonomy" id="2060973"/>
    <lineage>
        <taxon>Eukaryota</taxon>
        <taxon>Fungi</taxon>
        <taxon>Dikarya</taxon>
        <taxon>Ascomycota</taxon>
        <taxon>Pezizomycotina</taxon>
        <taxon>Sordariomycetes</taxon>
        <taxon>Hypocreomycetidae</taxon>
        <taxon>Hypocreales</taxon>
        <taxon>Ophiocordycipitaceae</taxon>
        <taxon>Purpureocillium</taxon>
    </lineage>
</organism>
<dbReference type="EMBL" id="CP086355">
    <property type="protein sequence ID" value="UNI15678.1"/>
    <property type="molecule type" value="Genomic_DNA"/>
</dbReference>
<name>A0A9Q8V7G6_9HYPO</name>
<dbReference type="OrthoDB" id="10589015at2759"/>